<accession>A0A2T2N6E3</accession>
<evidence type="ECO:0000313" key="2">
    <source>
        <dbReference type="EMBL" id="PSN60994.1"/>
    </source>
</evidence>
<proteinExistence type="predicted"/>
<feature type="region of interest" description="Disordered" evidence="1">
    <location>
        <begin position="1"/>
        <end position="72"/>
    </location>
</feature>
<dbReference type="Proteomes" id="UP000240883">
    <property type="component" value="Unassembled WGS sequence"/>
</dbReference>
<evidence type="ECO:0000313" key="3">
    <source>
        <dbReference type="Proteomes" id="UP000240883"/>
    </source>
</evidence>
<protein>
    <submittedName>
        <fullName evidence="2">Uncharacterized protein</fullName>
    </submittedName>
</protein>
<reference evidence="2 3" key="1">
    <citation type="journal article" date="2018" name="Front. Microbiol.">
        <title>Genome-Wide Analysis of Corynespora cassiicola Leaf Fall Disease Putative Effectors.</title>
        <authorList>
            <person name="Lopez D."/>
            <person name="Ribeiro S."/>
            <person name="Label P."/>
            <person name="Fumanal B."/>
            <person name="Venisse J.S."/>
            <person name="Kohler A."/>
            <person name="de Oliveira R.R."/>
            <person name="Labutti K."/>
            <person name="Lipzen A."/>
            <person name="Lail K."/>
            <person name="Bauer D."/>
            <person name="Ohm R.A."/>
            <person name="Barry K.W."/>
            <person name="Spatafora J."/>
            <person name="Grigoriev I.V."/>
            <person name="Martin F.M."/>
            <person name="Pujade-Renaud V."/>
        </authorList>
    </citation>
    <scope>NUCLEOTIDE SEQUENCE [LARGE SCALE GENOMIC DNA]</scope>
    <source>
        <strain evidence="2 3">Philippines</strain>
    </source>
</reference>
<gene>
    <name evidence="2" type="ORF">BS50DRAFT_162033</name>
</gene>
<keyword evidence="3" id="KW-1185">Reference proteome</keyword>
<dbReference type="AlphaFoldDB" id="A0A2T2N6E3"/>
<dbReference type="EMBL" id="KZ678146">
    <property type="protein sequence ID" value="PSN60994.1"/>
    <property type="molecule type" value="Genomic_DNA"/>
</dbReference>
<sequence>MLEPPSQASPQSRLLFDTGPSRSAHWTRPAHDAVRPPSLSPGAAAPPGPAAGAVEPGLHKTASPASAMPPPWPLVRGGRPRLRLMPFLQCLWGPLEPAGPSLRTCGRTRSGPLRRQPLSAKKKKYISIECWPCQCQCQCQCPRPLARPGDRHLSMRPHGPIAIAADAARGPTSCSTSCSSSSSCSCSCSSSRATAQPMRAASVQRPLIVPLQPSASV</sequence>
<feature type="compositionally biased region" description="Polar residues" evidence="1">
    <location>
        <begin position="1"/>
        <end position="12"/>
    </location>
</feature>
<name>A0A2T2N6E3_CORCC</name>
<evidence type="ECO:0000256" key="1">
    <source>
        <dbReference type="SAM" id="MobiDB-lite"/>
    </source>
</evidence>
<organism evidence="2 3">
    <name type="scientific">Corynespora cassiicola Philippines</name>
    <dbReference type="NCBI Taxonomy" id="1448308"/>
    <lineage>
        <taxon>Eukaryota</taxon>
        <taxon>Fungi</taxon>
        <taxon>Dikarya</taxon>
        <taxon>Ascomycota</taxon>
        <taxon>Pezizomycotina</taxon>
        <taxon>Dothideomycetes</taxon>
        <taxon>Pleosporomycetidae</taxon>
        <taxon>Pleosporales</taxon>
        <taxon>Corynesporascaceae</taxon>
        <taxon>Corynespora</taxon>
    </lineage>
</organism>